<dbReference type="EMBL" id="FJUW01000059">
    <property type="protein sequence ID" value="CZT10928.1"/>
    <property type="molecule type" value="Genomic_DNA"/>
</dbReference>
<organism evidence="3 4">
    <name type="scientific">Rhynchosporium graminicola</name>
    <dbReference type="NCBI Taxonomy" id="2792576"/>
    <lineage>
        <taxon>Eukaryota</taxon>
        <taxon>Fungi</taxon>
        <taxon>Dikarya</taxon>
        <taxon>Ascomycota</taxon>
        <taxon>Pezizomycotina</taxon>
        <taxon>Leotiomycetes</taxon>
        <taxon>Helotiales</taxon>
        <taxon>Ploettnerulaceae</taxon>
        <taxon>Rhynchosporium</taxon>
    </lineage>
</organism>
<dbReference type="Pfam" id="PF14330">
    <property type="entry name" value="DUF4387"/>
    <property type="match status" value="1"/>
</dbReference>
<dbReference type="Pfam" id="PF07287">
    <property type="entry name" value="AtuA"/>
    <property type="match status" value="1"/>
</dbReference>
<name>A0A1E1LKA3_9HELO</name>
<dbReference type="InterPro" id="IPR010839">
    <property type="entry name" value="AtuA_N"/>
</dbReference>
<dbReference type="InParanoid" id="A0A1E1LKA3"/>
<feature type="domain" description="Acyclic terpene utilisation N-terminal" evidence="1">
    <location>
        <begin position="173"/>
        <end position="453"/>
    </location>
</feature>
<evidence type="ECO:0000259" key="1">
    <source>
        <dbReference type="Pfam" id="PF07287"/>
    </source>
</evidence>
<dbReference type="AlphaFoldDB" id="A0A1E1LKA3"/>
<protein>
    <submittedName>
        <fullName evidence="3">Uncharacterized protein</fullName>
    </submittedName>
</protein>
<proteinExistence type="predicted"/>
<dbReference type="STRING" id="914237.A0A1E1LKA3"/>
<evidence type="ECO:0000313" key="4">
    <source>
        <dbReference type="Proteomes" id="UP000178129"/>
    </source>
</evidence>
<keyword evidence="4" id="KW-1185">Reference proteome</keyword>
<gene>
    <name evidence="3" type="ORF">RCO7_03524</name>
</gene>
<accession>A0A1E1LKA3</accession>
<dbReference type="InterPro" id="IPR025496">
    <property type="entry name" value="DUF4387"/>
</dbReference>
<sequence>MTPARNLNNKDQSLLSTPQAPLCHIVTPIGMLGYGFDAQTIHQCLSELKTNFPDTPTALIVDSGSTGSGPSKLALGGMKCPRSAYERDIGQLMRLSHQFSVPILISSAGGDGTDAHVDEFLAIIQEHCDKIENEAYRFKTLAIYSNISKHRVFRSLDSGSVTGCGSSVPSLTIADIDDALTIVAQMGPEPFLDAVNEEPDFDIVIGGRAYDPVPYVVFSTFHARRELGMTLLTDFQIGGFTHMGKVMECGALCATPKAHASMATVYLDGSFDIKPLDFGARCTPASVAAHTLYEKSRPDLLAGPGGSLDLTATRYTQLSDNIAVHVTGATFAWVHDSGAPYTVKLEAAKMKGHRTIVMGGVRDPILIGQIDSFLARIKDFVRSRSNDIHGEWSIDFHVYGSNGIMGSLDPGNIAHEPREIFIVGEALAQTQAAANSIASTARVGLVHGPYPGQRGTGGNLAMGIGGKMEIEMGPCAEFCIYHLMELTIGTEGARKITGSQNGLRGDCDGPVFSWRVMHIGKGLASTSKSAGCFDTFQPLVKDKGITSKSPSTDIRSPRAKLIVNASMTLADIAPVIRSKNSGPYDITLDVVFANPTVYDILKKSDLLNRTTIARLYHLNEADLNWCGFFDQALAFKATIPRMRNGKPISSGAYMETDVHASQQYAGLLDLKLGDKICEELSKLDMEVLD</sequence>
<comment type="caution">
    <text evidence="3">The sequence shown here is derived from an EMBL/GenBank/DDBJ whole genome shotgun (WGS) entry which is preliminary data.</text>
</comment>
<reference evidence="4" key="1">
    <citation type="submission" date="2016-03" db="EMBL/GenBank/DDBJ databases">
        <authorList>
            <person name="Ploux O."/>
        </authorList>
    </citation>
    <scope>NUCLEOTIDE SEQUENCE [LARGE SCALE GENOMIC DNA]</scope>
    <source>
        <strain evidence="4">UK7</strain>
    </source>
</reference>
<feature type="domain" description="DUF4387" evidence="2">
    <location>
        <begin position="569"/>
        <end position="670"/>
    </location>
</feature>
<evidence type="ECO:0000313" key="3">
    <source>
        <dbReference type="EMBL" id="CZT10928.1"/>
    </source>
</evidence>
<dbReference type="Proteomes" id="UP000178129">
    <property type="component" value="Unassembled WGS sequence"/>
</dbReference>
<evidence type="ECO:0000259" key="2">
    <source>
        <dbReference type="Pfam" id="PF14330"/>
    </source>
</evidence>